<dbReference type="SUPFAM" id="SSF51621">
    <property type="entry name" value="Phosphoenolpyruvate/pyruvate domain"/>
    <property type="match status" value="1"/>
</dbReference>
<evidence type="ECO:0000313" key="5">
    <source>
        <dbReference type="EMBL" id="MXY95102.1"/>
    </source>
</evidence>
<feature type="domain" description="HpcH/HpaI aldolase/citrate lyase" evidence="4">
    <location>
        <begin position="66"/>
        <end position="241"/>
    </location>
</feature>
<keyword evidence="2" id="KW-0479">Metal-binding</keyword>
<accession>A0A6B0YZM7</accession>
<comment type="caution">
    <text evidence="5">The sequence shown here is derived from an EMBL/GenBank/DDBJ whole genome shotgun (WGS) entry which is preliminary data.</text>
</comment>
<organism evidence="5">
    <name type="scientific">Caldilineaceae bacterium SB0664_bin_27</name>
    <dbReference type="NCBI Taxonomy" id="2605260"/>
    <lineage>
        <taxon>Bacteria</taxon>
        <taxon>Bacillati</taxon>
        <taxon>Chloroflexota</taxon>
        <taxon>Caldilineae</taxon>
        <taxon>Caldilineales</taxon>
        <taxon>Caldilineaceae</taxon>
    </lineage>
</organism>
<evidence type="ECO:0000256" key="1">
    <source>
        <dbReference type="ARBA" id="ARBA00005568"/>
    </source>
</evidence>
<keyword evidence="3" id="KW-0456">Lyase</keyword>
<name>A0A6B0YZM7_9CHLR</name>
<evidence type="ECO:0000256" key="3">
    <source>
        <dbReference type="ARBA" id="ARBA00023239"/>
    </source>
</evidence>
<dbReference type="Pfam" id="PF03328">
    <property type="entry name" value="HpcH_HpaI"/>
    <property type="match status" value="1"/>
</dbReference>
<evidence type="ECO:0000256" key="2">
    <source>
        <dbReference type="ARBA" id="ARBA00022723"/>
    </source>
</evidence>
<dbReference type="InterPro" id="IPR015813">
    <property type="entry name" value="Pyrv/PenolPyrv_kinase-like_dom"/>
</dbReference>
<sequence>MRANPIRKLLDEGKPTLATHIHSVWPNVVEALGHTGLYDYVEFVAEYGTYTLHDLDNICRAAELHGLGSMIKIDWANNEFVAQRAVGSGFNSVLFSDVRSAAGAAGCVSYVRADTPHAGGTFGVATRRFSYMGYGGNDAYVQALDDIVVALMLEKKPALDELDEILAVDGVEILQWGPSDFSMSIGKLGQRNDPEVQAASQRVIDGCLAAGVHPRIEIGTADEAKRYLDMGARHFCIGTDIAILHQWWQQEGESMRKALEG</sequence>
<evidence type="ECO:0000259" key="4">
    <source>
        <dbReference type="Pfam" id="PF03328"/>
    </source>
</evidence>
<dbReference type="GO" id="GO:0016832">
    <property type="term" value="F:aldehyde-lyase activity"/>
    <property type="evidence" value="ECO:0007669"/>
    <property type="project" value="TreeGrafter"/>
</dbReference>
<dbReference type="InterPro" id="IPR040442">
    <property type="entry name" value="Pyrv_kinase-like_dom_sf"/>
</dbReference>
<gene>
    <name evidence="5" type="ORF">F4Y42_16800</name>
</gene>
<protein>
    <submittedName>
        <fullName evidence="5">2,4-dihydroxyhept-2-ene-1,7-dioic acid aldolase</fullName>
    </submittedName>
</protein>
<dbReference type="InterPro" id="IPR005000">
    <property type="entry name" value="Aldolase/citrate-lyase_domain"/>
</dbReference>
<proteinExistence type="inferred from homology"/>
<dbReference type="GO" id="GO:0046872">
    <property type="term" value="F:metal ion binding"/>
    <property type="evidence" value="ECO:0007669"/>
    <property type="project" value="UniProtKB-KW"/>
</dbReference>
<dbReference type="AlphaFoldDB" id="A0A6B0YZM7"/>
<dbReference type="Gene3D" id="3.20.20.60">
    <property type="entry name" value="Phosphoenolpyruvate-binding domains"/>
    <property type="match status" value="1"/>
</dbReference>
<dbReference type="PANTHER" id="PTHR30502">
    <property type="entry name" value="2-KETO-3-DEOXY-L-RHAMNONATE ALDOLASE"/>
    <property type="match status" value="1"/>
</dbReference>
<reference evidence="5" key="1">
    <citation type="submission" date="2019-09" db="EMBL/GenBank/DDBJ databases">
        <title>Characterisation of the sponge microbiome using genome-centric metagenomics.</title>
        <authorList>
            <person name="Engelberts J.P."/>
            <person name="Robbins S.J."/>
            <person name="De Goeij J.M."/>
            <person name="Aranda M."/>
            <person name="Bell S.C."/>
            <person name="Webster N.S."/>
        </authorList>
    </citation>
    <scope>NUCLEOTIDE SEQUENCE</scope>
    <source>
        <strain evidence="5">SB0664_bin_27</strain>
    </source>
</reference>
<dbReference type="PANTHER" id="PTHR30502:SF0">
    <property type="entry name" value="PHOSPHOENOLPYRUVATE CARBOXYLASE FAMILY PROTEIN"/>
    <property type="match status" value="1"/>
</dbReference>
<dbReference type="EMBL" id="VXRG01000135">
    <property type="protein sequence ID" value="MXY95102.1"/>
    <property type="molecule type" value="Genomic_DNA"/>
</dbReference>
<comment type="similarity">
    <text evidence="1">Belongs to the HpcH/HpaI aldolase family.</text>
</comment>
<dbReference type="GO" id="GO:0005737">
    <property type="term" value="C:cytoplasm"/>
    <property type="evidence" value="ECO:0007669"/>
    <property type="project" value="TreeGrafter"/>
</dbReference>
<dbReference type="InterPro" id="IPR050251">
    <property type="entry name" value="HpcH-HpaI_aldolase"/>
</dbReference>